<gene>
    <name evidence="5" type="ORF">JOC54_004156</name>
</gene>
<keyword evidence="2" id="KW-0547">Nucleotide-binding</keyword>
<evidence type="ECO:0000259" key="4">
    <source>
        <dbReference type="SMART" id="SM00382"/>
    </source>
</evidence>
<evidence type="ECO:0000313" key="5">
    <source>
        <dbReference type="EMBL" id="MBM7840863.1"/>
    </source>
</evidence>
<dbReference type="Gene3D" id="3.40.50.300">
    <property type="entry name" value="P-loop containing nucleotide triphosphate hydrolases"/>
    <property type="match status" value="1"/>
</dbReference>
<name>A0ABS2SZC0_9BACI</name>
<evidence type="ECO:0000256" key="1">
    <source>
        <dbReference type="ARBA" id="ARBA00006914"/>
    </source>
</evidence>
<dbReference type="Pfam" id="PF00004">
    <property type="entry name" value="AAA"/>
    <property type="match status" value="1"/>
</dbReference>
<proteinExistence type="inferred from homology"/>
<dbReference type="PANTHER" id="PTHR23073">
    <property type="entry name" value="26S PROTEASOME REGULATORY SUBUNIT"/>
    <property type="match status" value="1"/>
</dbReference>
<dbReference type="InterPro" id="IPR027417">
    <property type="entry name" value="P-loop_NTPase"/>
</dbReference>
<dbReference type="EMBL" id="JAFBCV010000018">
    <property type="protein sequence ID" value="MBM7840863.1"/>
    <property type="molecule type" value="Genomic_DNA"/>
</dbReference>
<evidence type="ECO:0000256" key="2">
    <source>
        <dbReference type="ARBA" id="ARBA00022741"/>
    </source>
</evidence>
<dbReference type="Proteomes" id="UP001179280">
    <property type="component" value="Unassembled WGS sequence"/>
</dbReference>
<dbReference type="InterPro" id="IPR003593">
    <property type="entry name" value="AAA+_ATPase"/>
</dbReference>
<reference evidence="5" key="1">
    <citation type="submission" date="2021-01" db="EMBL/GenBank/DDBJ databases">
        <title>Genomic Encyclopedia of Type Strains, Phase IV (KMG-IV): sequencing the most valuable type-strain genomes for metagenomic binning, comparative biology and taxonomic classification.</title>
        <authorList>
            <person name="Goeker M."/>
        </authorList>
    </citation>
    <scope>NUCLEOTIDE SEQUENCE</scope>
    <source>
        <strain evidence="5">DSM 21943</strain>
    </source>
</reference>
<protein>
    <submittedName>
        <fullName evidence="5">SpoVK/Ycf46/Vps4 family AAA+-type ATPase</fullName>
    </submittedName>
</protein>
<dbReference type="InterPro" id="IPR003959">
    <property type="entry name" value="ATPase_AAA_core"/>
</dbReference>
<accession>A0ABS2SZC0</accession>
<dbReference type="CDD" id="cd19481">
    <property type="entry name" value="RecA-like_protease"/>
    <property type="match status" value="1"/>
</dbReference>
<dbReference type="SUPFAM" id="SSF52540">
    <property type="entry name" value="P-loop containing nucleoside triphosphate hydrolases"/>
    <property type="match status" value="1"/>
</dbReference>
<dbReference type="InterPro" id="IPR050221">
    <property type="entry name" value="26S_Proteasome_ATPase"/>
</dbReference>
<organism evidence="5 6">
    <name type="scientific">Shouchella xiaoxiensis</name>
    <dbReference type="NCBI Taxonomy" id="766895"/>
    <lineage>
        <taxon>Bacteria</taxon>
        <taxon>Bacillati</taxon>
        <taxon>Bacillota</taxon>
        <taxon>Bacilli</taxon>
        <taxon>Bacillales</taxon>
        <taxon>Bacillaceae</taxon>
        <taxon>Shouchella</taxon>
    </lineage>
</organism>
<evidence type="ECO:0000313" key="6">
    <source>
        <dbReference type="Proteomes" id="UP001179280"/>
    </source>
</evidence>
<keyword evidence="6" id="KW-1185">Reference proteome</keyword>
<feature type="domain" description="AAA+ ATPase" evidence="4">
    <location>
        <begin position="116"/>
        <end position="248"/>
    </location>
</feature>
<comment type="caution">
    <text evidence="5">The sequence shown here is derived from an EMBL/GenBank/DDBJ whole genome shotgun (WGS) entry which is preliminary data.</text>
</comment>
<keyword evidence="3" id="KW-0067">ATP-binding</keyword>
<evidence type="ECO:0000256" key="3">
    <source>
        <dbReference type="ARBA" id="ARBA00022840"/>
    </source>
</evidence>
<dbReference type="RefSeq" id="WP_204468740.1">
    <property type="nucleotide sequence ID" value="NZ_JAFBCV010000018.1"/>
</dbReference>
<comment type="similarity">
    <text evidence="1">Belongs to the AAA ATPase family.</text>
</comment>
<dbReference type="SMART" id="SM00382">
    <property type="entry name" value="AAA"/>
    <property type="match status" value="1"/>
</dbReference>
<sequence>MFAEIIKIIEGGMSKDQQKVINYSRALAQNLIESGDSKVANKIVKIIDSNNTNLASLDSLITKPFDRESKLETVDVLLPIESTDSLIFDVRIEDEIKDFIMSYYKKDILISNGIETNNNLLLYGPPGTGKTSVAKYISFQLDLPLVIVKLDSLISSMLGSTAKNIRKVFDFASRKPCVLFLDEFDVIAKIRDDKHETGELKRVVNSLLQNIDQFSNESILIAATNHHQLLDKAVWRRFDKILMLDYPEKIIRLKIIQEFISGIKNNILEDKKKINTLTLLFEAISPAEIKSIINTAKKKCVLNNREELTFYDVLYEIYLRNNPSIGEEEELVGYLHEHGVSQKDIVENTGLSMRKVRNSVKKEE</sequence>